<name>A0A928YNP1_9SPHI</name>
<dbReference type="RefSeq" id="WP_196934597.1">
    <property type="nucleotide sequence ID" value="NZ_MU158698.1"/>
</dbReference>
<evidence type="ECO:0000256" key="1">
    <source>
        <dbReference type="ARBA" id="ARBA00022857"/>
    </source>
</evidence>
<sequence>MTQNKRIQAFTELGTFLNSVTEHQPDLVKKATHINPWYTEEYIKQQFEALASNLAEEKLTSWLANYPDIDSSKRVGLILAGNIPLVGFNDVLAVLIAGFTASIKLSSDDAGLTSFVLNKLIEIEPEFKDKIDITEKLANFDLIIATGSDNSSRYFDYYFGKKPHIIRKNRNSVAVLSGNETAEELTGLGHDIFDYFGLGCRSVSKLFVPKNYEISQFFEGVESFSPIRNHYKYSNNYDYNKSIYLINRDEHYDNGFLILKKDERTSSPLAVVYFEEYEDINQVVDTINEQSNQLQCLVSHIPLDTSVAQFAFGESQKPSLTDYADDVDTLAFLFANQ</sequence>
<gene>
    <name evidence="2" type="ORF">C4F49_01000</name>
</gene>
<dbReference type="EMBL" id="PRDK01000001">
    <property type="protein sequence ID" value="MBE8712256.1"/>
    <property type="molecule type" value="Genomic_DNA"/>
</dbReference>
<dbReference type="GO" id="GO:0003995">
    <property type="term" value="F:acyl-CoA dehydrogenase activity"/>
    <property type="evidence" value="ECO:0007669"/>
    <property type="project" value="InterPro"/>
</dbReference>
<keyword evidence="1" id="KW-0521">NADP</keyword>
<keyword evidence="3" id="KW-1185">Reference proteome</keyword>
<accession>A0A928YNP1</accession>
<organism evidence="2 3">
    <name type="scientific">Sphingobacterium hungaricum</name>
    <dbReference type="NCBI Taxonomy" id="2082723"/>
    <lineage>
        <taxon>Bacteria</taxon>
        <taxon>Pseudomonadati</taxon>
        <taxon>Bacteroidota</taxon>
        <taxon>Sphingobacteriia</taxon>
        <taxon>Sphingobacteriales</taxon>
        <taxon>Sphingobacteriaceae</taxon>
        <taxon>Sphingobacterium</taxon>
    </lineage>
</organism>
<dbReference type="InterPro" id="IPR008670">
    <property type="entry name" value="CoA_reduct_LuxC"/>
</dbReference>
<dbReference type="AlphaFoldDB" id="A0A928YNP1"/>
<reference evidence="2" key="1">
    <citation type="submission" date="2018-02" db="EMBL/GenBank/DDBJ databases">
        <authorList>
            <person name="Vasarhelyi B.M."/>
            <person name="Deshmukh S."/>
            <person name="Balint B."/>
            <person name="Kukolya J."/>
        </authorList>
    </citation>
    <scope>NUCLEOTIDE SEQUENCE</scope>
    <source>
        <strain evidence="2">KB22</strain>
    </source>
</reference>
<dbReference type="Pfam" id="PF05893">
    <property type="entry name" value="LuxC"/>
    <property type="match status" value="1"/>
</dbReference>
<evidence type="ECO:0000313" key="2">
    <source>
        <dbReference type="EMBL" id="MBE8712256.1"/>
    </source>
</evidence>
<evidence type="ECO:0000313" key="3">
    <source>
        <dbReference type="Proteomes" id="UP000616201"/>
    </source>
</evidence>
<proteinExistence type="predicted"/>
<dbReference type="GO" id="GO:0008218">
    <property type="term" value="P:bioluminescence"/>
    <property type="evidence" value="ECO:0007669"/>
    <property type="project" value="InterPro"/>
</dbReference>
<comment type="caution">
    <text evidence="2">The sequence shown here is derived from an EMBL/GenBank/DDBJ whole genome shotgun (WGS) entry which is preliminary data.</text>
</comment>
<protein>
    <submittedName>
        <fullName evidence="2">Acyl-CoA reductase</fullName>
    </submittedName>
</protein>
<dbReference type="Proteomes" id="UP000616201">
    <property type="component" value="Unassembled WGS sequence"/>
</dbReference>